<dbReference type="OrthoDB" id="3923199at2759"/>
<feature type="region of interest" description="Disordered" evidence="2">
    <location>
        <begin position="1"/>
        <end position="45"/>
    </location>
</feature>
<keyword evidence="3" id="KW-0472">Membrane</keyword>
<name>A0A9P4V6V2_9PLEO</name>
<evidence type="ECO:0008006" key="6">
    <source>
        <dbReference type="Google" id="ProtNLM"/>
    </source>
</evidence>
<dbReference type="AlphaFoldDB" id="A0A9P4V6V2"/>
<comment type="caution">
    <text evidence="4">The sequence shown here is derived from an EMBL/GenBank/DDBJ whole genome shotgun (WGS) entry which is preliminary data.</text>
</comment>
<proteinExistence type="inferred from homology"/>
<organism evidence="4 5">
    <name type="scientific">Polyplosphaeria fusca</name>
    <dbReference type="NCBI Taxonomy" id="682080"/>
    <lineage>
        <taxon>Eukaryota</taxon>
        <taxon>Fungi</taxon>
        <taxon>Dikarya</taxon>
        <taxon>Ascomycota</taxon>
        <taxon>Pezizomycotina</taxon>
        <taxon>Dothideomycetes</taxon>
        <taxon>Pleosporomycetidae</taxon>
        <taxon>Pleosporales</taxon>
        <taxon>Tetraplosphaeriaceae</taxon>
        <taxon>Polyplosphaeria</taxon>
    </lineage>
</organism>
<evidence type="ECO:0000256" key="3">
    <source>
        <dbReference type="SAM" id="Phobius"/>
    </source>
</evidence>
<evidence type="ECO:0000256" key="1">
    <source>
        <dbReference type="ARBA" id="ARBA00009042"/>
    </source>
</evidence>
<feature type="region of interest" description="Disordered" evidence="2">
    <location>
        <begin position="57"/>
        <end position="101"/>
    </location>
</feature>
<accession>A0A9P4V6V2</accession>
<dbReference type="SUPFAM" id="SSF89372">
    <property type="entry name" value="Fucose-specific lectin"/>
    <property type="match status" value="1"/>
</dbReference>
<dbReference type="Proteomes" id="UP000799444">
    <property type="component" value="Unassembled WGS sequence"/>
</dbReference>
<feature type="compositionally biased region" description="Polar residues" evidence="2">
    <location>
        <begin position="1"/>
        <end position="13"/>
    </location>
</feature>
<dbReference type="InterPro" id="IPR012475">
    <property type="entry name" value="Fungal_lectin"/>
</dbReference>
<comment type="similarity">
    <text evidence="1">Belongs to the fungal fucose-specific lectin family.</text>
</comment>
<gene>
    <name evidence="4" type="ORF">EJ04DRAFT_561218</name>
</gene>
<feature type="transmembrane region" description="Helical" evidence="3">
    <location>
        <begin position="113"/>
        <end position="138"/>
    </location>
</feature>
<dbReference type="Pfam" id="PF07938">
    <property type="entry name" value="Fungal_lectin"/>
    <property type="match status" value="1"/>
</dbReference>
<protein>
    <recommendedName>
        <fullName evidence="6">Fucose-specific lectin</fullName>
    </recommendedName>
</protein>
<feature type="compositionally biased region" description="Basic and acidic residues" evidence="2">
    <location>
        <begin position="85"/>
        <end position="101"/>
    </location>
</feature>
<dbReference type="Gene3D" id="2.120.10.70">
    <property type="entry name" value="Fucose-specific lectin"/>
    <property type="match status" value="1"/>
</dbReference>
<keyword evidence="5" id="KW-1185">Reference proteome</keyword>
<keyword evidence="3" id="KW-0812">Transmembrane</keyword>
<evidence type="ECO:0000256" key="2">
    <source>
        <dbReference type="SAM" id="MobiDB-lite"/>
    </source>
</evidence>
<reference evidence="4" key="1">
    <citation type="journal article" date="2020" name="Stud. Mycol.">
        <title>101 Dothideomycetes genomes: a test case for predicting lifestyles and emergence of pathogens.</title>
        <authorList>
            <person name="Haridas S."/>
            <person name="Albert R."/>
            <person name="Binder M."/>
            <person name="Bloem J."/>
            <person name="Labutti K."/>
            <person name="Salamov A."/>
            <person name="Andreopoulos B."/>
            <person name="Baker S."/>
            <person name="Barry K."/>
            <person name="Bills G."/>
            <person name="Bluhm B."/>
            <person name="Cannon C."/>
            <person name="Castanera R."/>
            <person name="Culley D."/>
            <person name="Daum C."/>
            <person name="Ezra D."/>
            <person name="Gonzalez J."/>
            <person name="Henrissat B."/>
            <person name="Kuo A."/>
            <person name="Liang C."/>
            <person name="Lipzen A."/>
            <person name="Lutzoni F."/>
            <person name="Magnuson J."/>
            <person name="Mondo S."/>
            <person name="Nolan M."/>
            <person name="Ohm R."/>
            <person name="Pangilinan J."/>
            <person name="Park H.-J."/>
            <person name="Ramirez L."/>
            <person name="Alfaro M."/>
            <person name="Sun H."/>
            <person name="Tritt A."/>
            <person name="Yoshinaga Y."/>
            <person name="Zwiers L.-H."/>
            <person name="Turgeon B."/>
            <person name="Goodwin S."/>
            <person name="Spatafora J."/>
            <person name="Crous P."/>
            <person name="Grigoriev I."/>
        </authorList>
    </citation>
    <scope>NUCLEOTIDE SEQUENCE</scope>
    <source>
        <strain evidence="4">CBS 125425</strain>
    </source>
</reference>
<sequence length="528" mass="58521">MDTTHSRTLSLDDSPSGDAPESIVPEKLYPQNADQNPEPASSKEVLHDAPEVVEAWLSDTSRRPTSPFSIDDTVVSGFPPPPPEFDEKNESVSRRATEDPIEKPKTCGLPRRYFLGLIILIWVVLLGIGLGVGLGVGLNKDKPKPAVNVVEPYCAENPEYCVGGTLGSLYYTTNGTFNGTGIALATEFWNHQERKIMTVYFQHWTGDIRSIQLTPKGEWIGGSKSEVIVTDAKNATPISTVSYATNGTAQWHLFYLDTNNVVRQKVNSNSTNIWQDGPLNDLNLTAYDAPNVGLQACWYGNYYGDTDASDFPTYTGENNTVPFNSHTQGMHLWYPTNESTFSQWGWYEGQAQWVEQHTWPQMNTHAGVGCYSWGPSSTTYAMMVNQDNTAEVWWKDTNDNMTSTKEHPINEWVNTTDCAINNVYPSTSLGYTDYFYAQQPDGSVRGHFVNWASENTTTVEENSFTVGGARGAVMALKGGHMSVTAVDDQSGGTSLYVFYQTRGDDLSVFTRDYKGGQWTQGELPIPDN</sequence>
<dbReference type="EMBL" id="ML996113">
    <property type="protein sequence ID" value="KAF2737790.1"/>
    <property type="molecule type" value="Genomic_DNA"/>
</dbReference>
<evidence type="ECO:0000313" key="5">
    <source>
        <dbReference type="Proteomes" id="UP000799444"/>
    </source>
</evidence>
<keyword evidence="3" id="KW-1133">Transmembrane helix</keyword>
<evidence type="ECO:0000313" key="4">
    <source>
        <dbReference type="EMBL" id="KAF2737790.1"/>
    </source>
</evidence>